<proteinExistence type="predicted"/>
<name>Q3B1W0_CHLL3</name>
<dbReference type="InterPro" id="IPR009387">
    <property type="entry name" value="HigB-2"/>
</dbReference>
<protein>
    <recommendedName>
        <fullName evidence="3">Type II toxin-antitoxin system RelE/ParE family toxin</fullName>
    </recommendedName>
</protein>
<dbReference type="STRING" id="319225.Plut_1817"/>
<dbReference type="AlphaFoldDB" id="Q3B1W0"/>
<dbReference type="KEGG" id="plt:Plut_1817"/>
<keyword evidence="2" id="KW-1185">Reference proteome</keyword>
<dbReference type="eggNOG" id="COG4737">
    <property type="taxonomic scope" value="Bacteria"/>
</dbReference>
<dbReference type="HOGENOM" id="CLU_132631_0_0_10"/>
<organism evidence="1 2">
    <name type="scientific">Chlorobium luteolum (strain DSM 273 / BCRC 81028 / 2530)</name>
    <name type="common">Pelodictyon luteolum</name>
    <dbReference type="NCBI Taxonomy" id="319225"/>
    <lineage>
        <taxon>Bacteria</taxon>
        <taxon>Pseudomonadati</taxon>
        <taxon>Chlorobiota</taxon>
        <taxon>Chlorobiia</taxon>
        <taxon>Chlorobiales</taxon>
        <taxon>Chlorobiaceae</taxon>
        <taxon>Chlorobium/Pelodictyon group</taxon>
        <taxon>Pelodictyon</taxon>
    </lineage>
</organism>
<reference evidence="2" key="1">
    <citation type="submission" date="2005-08" db="EMBL/GenBank/DDBJ databases">
        <title>Complete sequence of Pelodictyon luteolum DSM 273.</title>
        <authorList>
            <consortium name="US DOE Joint Genome Institute"/>
            <person name="Copeland A."/>
            <person name="Lucas S."/>
            <person name="Lapidus A."/>
            <person name="Barry K."/>
            <person name="Detter J.C."/>
            <person name="Glavina T."/>
            <person name="Hammon N."/>
            <person name="Israni S."/>
            <person name="Pitluck S."/>
            <person name="Bryant D."/>
            <person name="Schmutz J."/>
            <person name="Larimer F."/>
            <person name="Land M."/>
            <person name="Kyrpides N."/>
            <person name="Ivanova N."/>
            <person name="Richardson P."/>
        </authorList>
    </citation>
    <scope>NUCLEOTIDE SEQUENCE [LARGE SCALE GENOMIC DNA]</scope>
    <source>
        <strain evidence="2">DSM 273 / BCRC 81028 / 2530</strain>
    </source>
</reference>
<evidence type="ECO:0000313" key="1">
    <source>
        <dbReference type="EMBL" id="ABB24671.1"/>
    </source>
</evidence>
<dbReference type="Pfam" id="PF06296">
    <property type="entry name" value="RelE"/>
    <property type="match status" value="1"/>
</dbReference>
<sequence length="172" mass="19641">MTWWLTSAFSILKTSIKRFFRDYRTKCHILSIEIRDEATNRPSVEIFKNKWFNKFAKHEGISDSALLEAIDAAERGLIDADYGGGVIKQRIARPGEGKSGGYRSVILFRSGDKAFFVFGFAKSARANISRVEERDFKDLSKEVFSLSETTLQTLIKRGAFVPVKRYEKSKNL</sequence>
<evidence type="ECO:0008006" key="3">
    <source>
        <dbReference type="Google" id="ProtNLM"/>
    </source>
</evidence>
<accession>Q3B1W0</accession>
<dbReference type="Proteomes" id="UP000002709">
    <property type="component" value="Chromosome"/>
</dbReference>
<gene>
    <name evidence="1" type="ordered locus">Plut_1817</name>
</gene>
<dbReference type="EMBL" id="CP000096">
    <property type="protein sequence ID" value="ABB24671.1"/>
    <property type="molecule type" value="Genomic_DNA"/>
</dbReference>
<evidence type="ECO:0000313" key="2">
    <source>
        <dbReference type="Proteomes" id="UP000002709"/>
    </source>
</evidence>